<comment type="caution">
    <text evidence="3">The sequence shown here is derived from an EMBL/GenBank/DDBJ whole genome shotgun (WGS) entry which is preliminary data.</text>
</comment>
<keyword evidence="4" id="KW-1185">Reference proteome</keyword>
<organism evidence="3 4">
    <name type="scientific">Amycolatopsis deserti</name>
    <dbReference type="NCBI Taxonomy" id="185696"/>
    <lineage>
        <taxon>Bacteria</taxon>
        <taxon>Bacillati</taxon>
        <taxon>Actinomycetota</taxon>
        <taxon>Actinomycetes</taxon>
        <taxon>Pseudonocardiales</taxon>
        <taxon>Pseudonocardiaceae</taxon>
        <taxon>Amycolatopsis</taxon>
    </lineage>
</organism>
<keyword evidence="2" id="KW-1133">Transmembrane helix</keyword>
<feature type="compositionally biased region" description="Basic and acidic residues" evidence="1">
    <location>
        <begin position="376"/>
        <end position="394"/>
    </location>
</feature>
<feature type="transmembrane region" description="Helical" evidence="2">
    <location>
        <begin position="63"/>
        <end position="82"/>
    </location>
</feature>
<feature type="transmembrane region" description="Helical" evidence="2">
    <location>
        <begin position="25"/>
        <end position="43"/>
    </location>
</feature>
<feature type="transmembrane region" description="Helical" evidence="2">
    <location>
        <begin position="279"/>
        <end position="296"/>
    </location>
</feature>
<evidence type="ECO:0000256" key="1">
    <source>
        <dbReference type="SAM" id="MobiDB-lite"/>
    </source>
</evidence>
<keyword evidence="2" id="KW-0472">Membrane</keyword>
<dbReference type="EMBL" id="BNAU01000007">
    <property type="protein sequence ID" value="GHF16276.1"/>
    <property type="molecule type" value="Genomic_DNA"/>
</dbReference>
<evidence type="ECO:0000313" key="4">
    <source>
        <dbReference type="Proteomes" id="UP000605897"/>
    </source>
</evidence>
<evidence type="ECO:0000313" key="3">
    <source>
        <dbReference type="EMBL" id="GHF16276.1"/>
    </source>
</evidence>
<feature type="transmembrane region" description="Helical" evidence="2">
    <location>
        <begin position="255"/>
        <end position="273"/>
    </location>
</feature>
<gene>
    <name evidence="3" type="ORF">GCM10017786_57700</name>
</gene>
<name>A0ABQ3JCN1_9PSEU</name>
<feature type="transmembrane region" description="Helical" evidence="2">
    <location>
        <begin position="333"/>
        <end position="354"/>
    </location>
</feature>
<dbReference type="GO" id="GO:0016746">
    <property type="term" value="F:acyltransferase activity"/>
    <property type="evidence" value="ECO:0007669"/>
    <property type="project" value="UniProtKB-KW"/>
</dbReference>
<keyword evidence="2" id="KW-0812">Transmembrane</keyword>
<feature type="transmembrane region" description="Helical" evidence="2">
    <location>
        <begin position="195"/>
        <end position="215"/>
    </location>
</feature>
<feature type="region of interest" description="Disordered" evidence="1">
    <location>
        <begin position="368"/>
        <end position="394"/>
    </location>
</feature>
<sequence>MVPADNAAERTQEIRPAKYAKAETGFAWLRLIGASMVVVEHSFPLVDPQRLTILPASWDLSPGYFALMGFFAMSGFQITDSWTRDASWWRYVAKRVLRIWPPLLVVVMFTAFVIGPLVTVLDAAEYWTDTATWGYVVHNAALYPLQHLLPGVFAENPYPWSANGSLWTLPMETTGYALVLVAGLTGLLSRARVGLFALLAGIVVLDAFLGATYTFQGRGGSLLSVPVGAMVAFGVAFVVGMVMHRYHGTIPLSRGAAYAGVAVYLVVNFVPVLQPAARIVLPFAAGYGAIVWAHHWPRRLARYDKWVYGSYGMYIWAMPVQQLIVFAGVRDSYLLMALALPLAYACGLLSWQLVEIPTQRLRVYLRPQPKSPRNVRPRDSVSGRGANRRERTGV</sequence>
<protein>
    <submittedName>
        <fullName evidence="3">Acyltransferase</fullName>
    </submittedName>
</protein>
<keyword evidence="3" id="KW-0808">Transferase</keyword>
<feature type="transmembrane region" description="Helical" evidence="2">
    <location>
        <begin position="221"/>
        <end position="243"/>
    </location>
</feature>
<evidence type="ECO:0000256" key="2">
    <source>
        <dbReference type="SAM" id="Phobius"/>
    </source>
</evidence>
<keyword evidence="3" id="KW-0012">Acyltransferase</keyword>
<dbReference type="RefSeq" id="WP_191247755.1">
    <property type="nucleotide sequence ID" value="NZ_BNAU01000007.1"/>
</dbReference>
<feature type="transmembrane region" description="Helical" evidence="2">
    <location>
        <begin position="166"/>
        <end position="188"/>
    </location>
</feature>
<reference evidence="4" key="1">
    <citation type="journal article" date="2019" name="Int. J. Syst. Evol. Microbiol.">
        <title>The Global Catalogue of Microorganisms (GCM) 10K type strain sequencing project: providing services to taxonomists for standard genome sequencing and annotation.</title>
        <authorList>
            <consortium name="The Broad Institute Genomics Platform"/>
            <consortium name="The Broad Institute Genome Sequencing Center for Infectious Disease"/>
            <person name="Wu L."/>
            <person name="Ma J."/>
        </authorList>
    </citation>
    <scope>NUCLEOTIDE SEQUENCE [LARGE SCALE GENOMIC DNA]</scope>
    <source>
        <strain evidence="4">CGMCC 4.7677</strain>
    </source>
</reference>
<feature type="transmembrane region" description="Helical" evidence="2">
    <location>
        <begin position="103"/>
        <end position="121"/>
    </location>
</feature>
<accession>A0ABQ3JCN1</accession>
<dbReference type="Proteomes" id="UP000605897">
    <property type="component" value="Unassembled WGS sequence"/>
</dbReference>
<proteinExistence type="predicted"/>
<feature type="transmembrane region" description="Helical" evidence="2">
    <location>
        <begin position="308"/>
        <end position="327"/>
    </location>
</feature>